<feature type="transmembrane region" description="Helical" evidence="2">
    <location>
        <begin position="79"/>
        <end position="98"/>
    </location>
</feature>
<dbReference type="HOGENOM" id="CLU_075503_0_1_5"/>
<dbReference type="NCBIfam" id="TIGR00697">
    <property type="entry name" value="queuosine precursor transporter"/>
    <property type="match status" value="1"/>
</dbReference>
<feature type="transmembrane region" description="Helical" evidence="2">
    <location>
        <begin position="154"/>
        <end position="179"/>
    </location>
</feature>
<dbReference type="eggNOG" id="COG1738">
    <property type="taxonomic scope" value="Bacteria"/>
</dbReference>
<dbReference type="RefSeq" id="WP_008068389.1">
    <property type="nucleotide sequence ID" value="NZ_AQWK01000009.1"/>
</dbReference>
<dbReference type="InParanoid" id="F1Z4C7"/>
<organism evidence="3 4">
    <name type="scientific">Novosphingobium nitrogenifigens DSM 19370</name>
    <dbReference type="NCBI Taxonomy" id="983920"/>
    <lineage>
        <taxon>Bacteria</taxon>
        <taxon>Pseudomonadati</taxon>
        <taxon>Pseudomonadota</taxon>
        <taxon>Alphaproteobacteria</taxon>
        <taxon>Sphingomonadales</taxon>
        <taxon>Sphingomonadaceae</taxon>
        <taxon>Novosphingobium</taxon>
    </lineage>
</organism>
<evidence type="ECO:0000256" key="2">
    <source>
        <dbReference type="SAM" id="Phobius"/>
    </source>
</evidence>
<name>F1Z4C7_9SPHN</name>
<feature type="transmembrane region" description="Helical" evidence="2">
    <location>
        <begin position="199"/>
        <end position="218"/>
    </location>
</feature>
<dbReference type="STRING" id="983920.Y88_2827"/>
<feature type="transmembrane region" description="Helical" evidence="2">
    <location>
        <begin position="12"/>
        <end position="32"/>
    </location>
</feature>
<evidence type="ECO:0000313" key="4">
    <source>
        <dbReference type="Proteomes" id="UP000004728"/>
    </source>
</evidence>
<feature type="transmembrane region" description="Helical" evidence="2">
    <location>
        <begin position="44"/>
        <end position="67"/>
    </location>
</feature>
<accession>F1Z4C7</accession>
<proteinExistence type="predicted"/>
<dbReference type="InterPro" id="IPR003744">
    <property type="entry name" value="YhhQ"/>
</dbReference>
<evidence type="ECO:0000256" key="1">
    <source>
        <dbReference type="NCBIfam" id="TIGR00697"/>
    </source>
</evidence>
<keyword evidence="2" id="KW-1133">Transmembrane helix</keyword>
<dbReference type="OrthoDB" id="7422621at2"/>
<protein>
    <recommendedName>
        <fullName evidence="1">Queuosine precursor transporter</fullName>
    </recommendedName>
</protein>
<dbReference type="PANTHER" id="PTHR34300:SF2">
    <property type="entry name" value="QUEUOSINE PRECURSOR TRANSPORTER-RELATED"/>
    <property type="match status" value="1"/>
</dbReference>
<keyword evidence="2" id="KW-0472">Membrane</keyword>
<sequence length="228" mass="24269">MTLSRPASPAVPASLFAFPLVYGGLVVLAGVLGTKLADCGTWPLIGRMTVESGIFAFLLLVVLSSAVSELHGIATAQRMVRFGFVPLILSMALIRLVIDVVPPAPVWPHQAEFALILGQGSRMQFAGLISYGLSQTLNVLVLDRLARRGMGRVLVIRAWLASLVSQIVDTVIFITISFWGVAGADGHPLPLGTMMGSQIVAKVTLSTLLVPVLVWLAVKLGYALDREA</sequence>
<dbReference type="AlphaFoldDB" id="F1Z4C7"/>
<reference evidence="3 4" key="1">
    <citation type="journal article" date="2012" name="J. Bacteriol.">
        <title>Draft Genome Sequence of Novosphingobium nitrogenifigens Y88T.</title>
        <authorList>
            <person name="Strabala T.J."/>
            <person name="Macdonald L."/>
            <person name="Liu V."/>
            <person name="Smit A.M."/>
        </authorList>
    </citation>
    <scope>NUCLEOTIDE SEQUENCE [LARGE SCALE GENOMIC DNA]</scope>
    <source>
        <strain evidence="3 4">DSM 19370</strain>
    </source>
</reference>
<dbReference type="Pfam" id="PF02592">
    <property type="entry name" value="Vut_1"/>
    <property type="match status" value="1"/>
</dbReference>
<evidence type="ECO:0000313" key="3">
    <source>
        <dbReference type="EMBL" id="EGD60537.1"/>
    </source>
</evidence>
<dbReference type="EMBL" id="AEWJ01000018">
    <property type="protein sequence ID" value="EGD60537.1"/>
    <property type="molecule type" value="Genomic_DNA"/>
</dbReference>
<keyword evidence="2" id="KW-0812">Transmembrane</keyword>
<comment type="caution">
    <text evidence="3">The sequence shown here is derived from an EMBL/GenBank/DDBJ whole genome shotgun (WGS) entry which is preliminary data.</text>
</comment>
<gene>
    <name evidence="3" type="ORF">Y88_2827</name>
</gene>
<dbReference type="FunCoup" id="F1Z4C7">
    <property type="interactions" value="18"/>
</dbReference>
<dbReference type="PANTHER" id="PTHR34300">
    <property type="entry name" value="QUEUOSINE PRECURSOR TRANSPORTER-RELATED"/>
    <property type="match status" value="1"/>
</dbReference>
<keyword evidence="4" id="KW-1185">Reference proteome</keyword>
<feature type="transmembrane region" description="Helical" evidence="2">
    <location>
        <begin position="123"/>
        <end position="142"/>
    </location>
</feature>
<dbReference type="Proteomes" id="UP000004728">
    <property type="component" value="Unassembled WGS sequence"/>
</dbReference>